<dbReference type="EMBL" id="FQZU01000036">
    <property type="protein sequence ID" value="SHK85833.1"/>
    <property type="molecule type" value="Genomic_DNA"/>
</dbReference>
<keyword evidence="4" id="KW-0560">Oxidoreductase</keyword>
<dbReference type="Proteomes" id="UP000183994">
    <property type="component" value="Unassembled WGS sequence"/>
</dbReference>
<dbReference type="PROSITE" id="PS51379">
    <property type="entry name" value="4FE4S_FER_2"/>
    <property type="match status" value="1"/>
</dbReference>
<dbReference type="Gene3D" id="3.50.50.60">
    <property type="entry name" value="FAD/NAD(P)-binding domain"/>
    <property type="match status" value="2"/>
</dbReference>
<reference evidence="7" key="1">
    <citation type="submission" date="2016-11" db="EMBL/GenBank/DDBJ databases">
        <authorList>
            <person name="Varghese N."/>
            <person name="Submissions S."/>
        </authorList>
    </citation>
    <scope>NUCLEOTIDE SEQUENCE [LARGE SCALE GENOMIC DNA]</scope>
    <source>
        <strain evidence="7">DSM 16219</strain>
    </source>
</reference>
<evidence type="ECO:0000313" key="6">
    <source>
        <dbReference type="EMBL" id="SHK85833.1"/>
    </source>
</evidence>
<sequence>MQYDAIIVGTGPGGASTARGLSAKGARVLMLEWGGGEPFNGSQVQSLSMIGAPGKNVFVTPQGLIVGRATTVGGSTSLYCATAFDPPVAMLERYGVDVSQEAAEVLDDIPCAPLKDSLTGEGVRRLTDSARSLGYDWKKIRKFIYQDKCRLDCYKCYTGCPYGAKWTARNFAHDAVGNGAQLLDRARVRRVIVKNGRAEGVVFRHKGRERKISAPMVVLGAGGLGTPIILRRSGIKEAGFDFFVDPLVMAFGVTGDSVGGGEVPMTAGVHFEDEGIMLTDLSVHPSVYMGFTAQMMRFDQVLAHKKVLGIMVKIRDDLGGRLTDRGGVMKNLGKADWGRLRKGYGIAKKILKGAGAVDCFKTWYIAGHPGGTAKIGDVVDANLMTRIENLFVCDCSVIPEAWGVPPSYTLASLGKRLAAHIAAK</sequence>
<gene>
    <name evidence="6" type="ORF">SAMN02745216_04197</name>
</gene>
<dbReference type="InterPro" id="IPR017896">
    <property type="entry name" value="4Fe4S_Fe-S-bd"/>
</dbReference>
<keyword evidence="2" id="KW-0285">Flavoprotein</keyword>
<dbReference type="GO" id="GO:0050660">
    <property type="term" value="F:flavin adenine dinucleotide binding"/>
    <property type="evidence" value="ECO:0007669"/>
    <property type="project" value="InterPro"/>
</dbReference>
<evidence type="ECO:0000259" key="5">
    <source>
        <dbReference type="PROSITE" id="PS51379"/>
    </source>
</evidence>
<dbReference type="STRING" id="1121393.SAMN02745216_04197"/>
<dbReference type="Pfam" id="PF00732">
    <property type="entry name" value="GMC_oxred_N"/>
    <property type="match status" value="1"/>
</dbReference>
<accession>A0A1M6VWF9</accession>
<dbReference type="InterPro" id="IPR036188">
    <property type="entry name" value="FAD/NAD-bd_sf"/>
</dbReference>
<name>A0A1M6VWF9_9BACT</name>
<dbReference type="GO" id="GO:0016614">
    <property type="term" value="F:oxidoreductase activity, acting on CH-OH group of donors"/>
    <property type="evidence" value="ECO:0007669"/>
    <property type="project" value="InterPro"/>
</dbReference>
<dbReference type="AlphaFoldDB" id="A0A1M6VWF9"/>
<evidence type="ECO:0000313" key="7">
    <source>
        <dbReference type="Proteomes" id="UP000183994"/>
    </source>
</evidence>
<dbReference type="RefSeq" id="WP_083611207.1">
    <property type="nucleotide sequence ID" value="NZ_FQZU01000036.1"/>
</dbReference>
<dbReference type="InterPro" id="IPR007867">
    <property type="entry name" value="GMC_OxRtase_C"/>
</dbReference>
<protein>
    <submittedName>
        <fullName evidence="6">Choline dehydrogenase</fullName>
    </submittedName>
</protein>
<comment type="similarity">
    <text evidence="1">Belongs to the GMC oxidoreductase family.</text>
</comment>
<dbReference type="PANTHER" id="PTHR46056">
    <property type="entry name" value="LONG-CHAIN-ALCOHOL OXIDASE"/>
    <property type="match status" value="1"/>
</dbReference>
<evidence type="ECO:0000256" key="1">
    <source>
        <dbReference type="ARBA" id="ARBA00010790"/>
    </source>
</evidence>
<organism evidence="6 7">
    <name type="scientific">Desulfatibacillum alkenivorans DSM 16219</name>
    <dbReference type="NCBI Taxonomy" id="1121393"/>
    <lineage>
        <taxon>Bacteria</taxon>
        <taxon>Pseudomonadati</taxon>
        <taxon>Thermodesulfobacteriota</taxon>
        <taxon>Desulfobacteria</taxon>
        <taxon>Desulfobacterales</taxon>
        <taxon>Desulfatibacillaceae</taxon>
        <taxon>Desulfatibacillum</taxon>
    </lineage>
</organism>
<proteinExistence type="inferred from homology"/>
<dbReference type="InterPro" id="IPR000172">
    <property type="entry name" value="GMC_OxRdtase_N"/>
</dbReference>
<feature type="domain" description="4Fe-4S ferredoxin-type" evidence="5">
    <location>
        <begin position="140"/>
        <end position="170"/>
    </location>
</feature>
<evidence type="ECO:0000256" key="4">
    <source>
        <dbReference type="ARBA" id="ARBA00023002"/>
    </source>
</evidence>
<dbReference type="SUPFAM" id="SSF51905">
    <property type="entry name" value="FAD/NAD(P)-binding domain"/>
    <property type="match status" value="1"/>
</dbReference>
<evidence type="ECO:0000256" key="3">
    <source>
        <dbReference type="ARBA" id="ARBA00022827"/>
    </source>
</evidence>
<dbReference type="Pfam" id="PF05199">
    <property type="entry name" value="GMC_oxred_C"/>
    <property type="match status" value="1"/>
</dbReference>
<dbReference type="OrthoDB" id="9800167at2"/>
<keyword evidence="7" id="KW-1185">Reference proteome</keyword>
<keyword evidence="3" id="KW-0274">FAD</keyword>
<dbReference type="PANTHER" id="PTHR46056:SF12">
    <property type="entry name" value="LONG-CHAIN-ALCOHOL OXIDASE"/>
    <property type="match status" value="1"/>
</dbReference>
<evidence type="ECO:0000256" key="2">
    <source>
        <dbReference type="ARBA" id="ARBA00022630"/>
    </source>
</evidence>